<evidence type="ECO:0000256" key="12">
    <source>
        <dbReference type="PROSITE-ProRule" id="PRU00804"/>
    </source>
</evidence>
<organism evidence="15 16">
    <name type="scientific">Heterorhabditis bacteriophora</name>
    <name type="common">Entomopathogenic nematode worm</name>
    <dbReference type="NCBI Taxonomy" id="37862"/>
    <lineage>
        <taxon>Eukaryota</taxon>
        <taxon>Metazoa</taxon>
        <taxon>Ecdysozoa</taxon>
        <taxon>Nematoda</taxon>
        <taxon>Chromadorea</taxon>
        <taxon>Rhabditida</taxon>
        <taxon>Rhabditina</taxon>
        <taxon>Rhabditomorpha</taxon>
        <taxon>Strongyloidea</taxon>
        <taxon>Heterorhabditidae</taxon>
        <taxon>Heterorhabditis</taxon>
    </lineage>
</organism>
<dbReference type="GO" id="GO:0051028">
    <property type="term" value="P:mRNA transport"/>
    <property type="evidence" value="ECO:0007669"/>
    <property type="project" value="UniProtKB-UniRule"/>
</dbReference>
<keyword evidence="7" id="KW-0811">Translocation</keyword>
<reference evidence="16" key="1">
    <citation type="submission" date="2016-11" db="UniProtKB">
        <authorList>
            <consortium name="WormBaseParasite"/>
        </authorList>
    </citation>
    <scope>IDENTIFICATION</scope>
</reference>
<evidence type="ECO:0000313" key="16">
    <source>
        <dbReference type="WBParaSite" id="Hba_17658"/>
    </source>
</evidence>
<dbReference type="Gene3D" id="3.30.70.330">
    <property type="match status" value="1"/>
</dbReference>
<evidence type="ECO:0000256" key="13">
    <source>
        <dbReference type="SAM" id="MobiDB-lite"/>
    </source>
</evidence>
<evidence type="ECO:0000256" key="2">
    <source>
        <dbReference type="ARBA" id="ARBA00009454"/>
    </source>
</evidence>
<evidence type="ECO:0000256" key="7">
    <source>
        <dbReference type="ARBA" id="ARBA00023010"/>
    </source>
</evidence>
<dbReference type="Proteomes" id="UP000095283">
    <property type="component" value="Unplaced"/>
</dbReference>
<feature type="region of interest" description="Disordered" evidence="13">
    <location>
        <begin position="64"/>
        <end position="84"/>
    </location>
</feature>
<feature type="compositionally biased region" description="Polar residues" evidence="13">
    <location>
        <begin position="64"/>
        <end position="76"/>
    </location>
</feature>
<feature type="domain" description="RRM Nup35-type" evidence="14">
    <location>
        <begin position="192"/>
        <end position="272"/>
    </location>
</feature>
<keyword evidence="9 12" id="KW-0539">Nucleus</keyword>
<evidence type="ECO:0000259" key="14">
    <source>
        <dbReference type="PROSITE" id="PS51472"/>
    </source>
</evidence>
<dbReference type="WBParaSite" id="Hba_17658">
    <property type="protein sequence ID" value="Hba_17658"/>
    <property type="gene ID" value="Hba_17658"/>
</dbReference>
<dbReference type="PANTHER" id="PTHR37962:SF2">
    <property type="entry name" value="MALE STERILE (3) 76CA"/>
    <property type="match status" value="1"/>
</dbReference>
<comment type="subcellular location">
    <subcellularLocation>
        <location evidence="1">Nucleus</location>
        <location evidence="1">Nuclear pore complex</location>
    </subcellularLocation>
</comment>
<comment type="similarity">
    <text evidence="2">Belongs to the Nup35 family.</text>
</comment>
<evidence type="ECO:0000256" key="1">
    <source>
        <dbReference type="ARBA" id="ARBA00004567"/>
    </source>
</evidence>
<dbReference type="Pfam" id="PF05172">
    <property type="entry name" value="RRM_Nup35"/>
    <property type="match status" value="1"/>
</dbReference>
<evidence type="ECO:0000256" key="4">
    <source>
        <dbReference type="ARBA" id="ARBA00022448"/>
    </source>
</evidence>
<evidence type="ECO:0000256" key="10">
    <source>
        <dbReference type="ARBA" id="ARBA00029997"/>
    </source>
</evidence>
<keyword evidence="6" id="KW-0653">Protein transport</keyword>
<sequence>MVIMYSSQLSPVCANSSMGTRTPDFKYSLNSNDRLRGEATDEVGIKTPSFLFGQKRRSLAVGTNSSYLNSPSTGPSAPSADIFASPLPNHLREATSGSAKSVHWSPSLVQEKSHSSILPNVASPVISQRSVTTHNPQVYGSPAINGPPLRSLRDEIEPVRKVARRSVSVPLSNTVDVSNIEGQSIRTSEEIGEGQTWVTVFGFPSEQVGKVLKYFSRHGEIVSHQIPSCGNWMHIRYSCPVHARQALSRNATIMDGSIRIGVVPCTEKDLVGSDLNRSITVLNRYVNTDQSIEDKEENDDTIPAIASRNENINLMNTSNSLQNSMTSRSGMRSLSAAYYNSQDSKNRVVVWRLPADVSQSRLGGRKAPSNACTLIAIRLAEVIHRTNTNMPHPKDSTGSLSFSNIGIFDIIYPETTSQRASAGTERLTESETISDEQWETVVSFLSIAFISYVAGNQPCPTAVMTCVTEAILEGNELHEEAVIARQGRDQNFTIPDAIKACQNTFKEIDFCSVRGSIQLHLPRYIRTVINNPYLLDEPRVYMVMIAFERTVLIVYERTTATLTLFDSHMHGTSEGALIASCRVIDLPRLSEWITLNIFPETYMQTTASSQEFEISVIRFCGVPAVSDCCPPALEEVCECSIFAAPRPRRALKRPAPTTVAIYHKQMTAAQHIPLVSIENLLDRSDQNECISNIKLLQLVCDSLVPNSLIV</sequence>
<evidence type="ECO:0000256" key="9">
    <source>
        <dbReference type="ARBA" id="ARBA00023242"/>
    </source>
</evidence>
<keyword evidence="4 12" id="KW-0813">Transport</keyword>
<evidence type="ECO:0000256" key="8">
    <source>
        <dbReference type="ARBA" id="ARBA00023132"/>
    </source>
</evidence>
<dbReference type="GO" id="GO:0005643">
    <property type="term" value="C:nuclear pore"/>
    <property type="evidence" value="ECO:0007669"/>
    <property type="project" value="UniProtKB-SubCell"/>
</dbReference>
<dbReference type="PANTHER" id="PTHR37962">
    <property type="entry name" value="MALE STERILE (3) 76CA"/>
    <property type="match status" value="1"/>
</dbReference>
<dbReference type="SUPFAM" id="SSF54928">
    <property type="entry name" value="RNA-binding domain, RBD"/>
    <property type="match status" value="1"/>
</dbReference>
<dbReference type="InterPro" id="IPR035979">
    <property type="entry name" value="RBD_domain_sf"/>
</dbReference>
<evidence type="ECO:0000256" key="3">
    <source>
        <dbReference type="ARBA" id="ARBA00016439"/>
    </source>
</evidence>
<dbReference type="PROSITE" id="PS51472">
    <property type="entry name" value="RRM_NUP35"/>
    <property type="match status" value="1"/>
</dbReference>
<keyword evidence="5 12" id="KW-0509">mRNA transport</keyword>
<accession>A0A1I7XK27</accession>
<dbReference type="GO" id="GO:0015031">
    <property type="term" value="P:protein transport"/>
    <property type="evidence" value="ECO:0007669"/>
    <property type="project" value="UniProtKB-KW"/>
</dbReference>
<keyword evidence="15" id="KW-1185">Reference proteome</keyword>
<proteinExistence type="inferred from homology"/>
<dbReference type="FunFam" id="3.30.70.330:FF:000095">
    <property type="entry name" value="Putative Nucleoporin NUP53"/>
    <property type="match status" value="1"/>
</dbReference>
<protein>
    <recommendedName>
        <fullName evidence="3">Nucleoporin NUP35</fullName>
    </recommendedName>
    <alternativeName>
        <fullName evidence="11">35 kDa nucleoporin</fullName>
    </alternativeName>
    <alternativeName>
        <fullName evidence="10">Nucleoporin NUP53</fullName>
    </alternativeName>
</protein>
<dbReference type="InterPro" id="IPR012677">
    <property type="entry name" value="Nucleotide-bd_a/b_plait_sf"/>
</dbReference>
<evidence type="ECO:0000256" key="6">
    <source>
        <dbReference type="ARBA" id="ARBA00022927"/>
    </source>
</evidence>
<evidence type="ECO:0000256" key="11">
    <source>
        <dbReference type="ARBA" id="ARBA00030250"/>
    </source>
</evidence>
<keyword evidence="8 12" id="KW-0906">Nuclear pore complex</keyword>
<dbReference type="AlphaFoldDB" id="A0A1I7XK27"/>
<dbReference type="GO" id="GO:0003676">
    <property type="term" value="F:nucleic acid binding"/>
    <property type="evidence" value="ECO:0007669"/>
    <property type="project" value="InterPro"/>
</dbReference>
<dbReference type="InterPro" id="IPR007846">
    <property type="entry name" value="RRM_NUP35_dom"/>
</dbReference>
<dbReference type="CDD" id="cd12441">
    <property type="entry name" value="RRM_Nup53_like"/>
    <property type="match status" value="1"/>
</dbReference>
<evidence type="ECO:0000313" key="15">
    <source>
        <dbReference type="Proteomes" id="UP000095283"/>
    </source>
</evidence>
<evidence type="ECO:0000256" key="5">
    <source>
        <dbReference type="ARBA" id="ARBA00022816"/>
    </source>
</evidence>
<name>A0A1I7XK27_HETBA</name>